<feature type="domain" description="OST48 middle" evidence="10">
    <location>
        <begin position="310"/>
        <end position="448"/>
    </location>
</feature>
<keyword evidence="7 8" id="KW-0472">Membrane</keyword>
<evidence type="ECO:0000256" key="2">
    <source>
        <dbReference type="ARBA" id="ARBA00004922"/>
    </source>
</evidence>
<comment type="subunit">
    <text evidence="8">Component of the oligosaccharyltransferase (OST) complex.</text>
</comment>
<evidence type="ECO:0000256" key="5">
    <source>
        <dbReference type="ARBA" id="ARBA00022824"/>
    </source>
</evidence>
<proteinExistence type="inferred from homology"/>
<sequence>MRWLLSFVLFGFLAAVHALSSSGTRLLVVLEDAAEKDEYSMFWGDLEARGYTLDFQSPKSDQLSLFELGERAYDHLLILPPRSKGLGPALSPKNVIEFLNKDGNVILALSGKSTTPSAISSLLLELDFHLSPDRSSVAVDHFNYDTISAAEKHDVLLLQQPGQLKKGLKSFFGGEGVLAFPRAEPHTLGYDSPLLAPILRAPATAYSYNPKEDSASVEDAAATGSQLALVSAMQARNSARFVLLGSVEALQDKWFSATVKAPGGKETTTANREFAKQLTSWAFKETGVLKVGKIEHHLAPTPEAPDVELNPTIYRIKNETVFSIEVSEYSHDQWIPFEVPADDALQLEFTMLSPFHRLDLQPARRTENSTIYSTQFTTPDQHGIFSFRVNYKRPFLTNIEEKHEVTVRHYAHNEYPRSWKITGGWVWIAGLWSVIGGFLAFVIMWLYSAPAPTAAATSKKTQTTPTHAKRGKDSKLRSSRMMTLVYDVAADPGAFSKSAGLLRVHLHLVAADLLDGFKGGLAGIELFRLGVLPVEFLGHLKGLVSTESFAHIDHPASKGDLRLDEWYCTYVGTYWVDSLALAKAFPELLTPHG</sequence>
<evidence type="ECO:0000256" key="4">
    <source>
        <dbReference type="ARBA" id="ARBA00022692"/>
    </source>
</evidence>
<feature type="signal peptide" evidence="8">
    <location>
        <begin position="1"/>
        <end position="18"/>
    </location>
</feature>
<keyword evidence="8" id="KW-0732">Signal</keyword>
<comment type="pathway">
    <text evidence="2 8">Protein modification; protein glycosylation.</text>
</comment>
<evidence type="ECO:0000256" key="7">
    <source>
        <dbReference type="ARBA" id="ARBA00023136"/>
    </source>
</evidence>
<dbReference type="EMBL" id="CH476602">
    <property type="protein sequence ID" value="EAU33114.1"/>
    <property type="molecule type" value="Genomic_DNA"/>
</dbReference>
<dbReference type="RefSeq" id="XP_001215748.1">
    <property type="nucleotide sequence ID" value="XM_001215748.1"/>
</dbReference>
<gene>
    <name evidence="11" type="ORF">ATEG_06570</name>
</gene>
<dbReference type="Pfam" id="PF03345">
    <property type="entry name" value="OST48_N"/>
    <property type="match status" value="1"/>
</dbReference>
<accession>Q0CIB4</accession>
<keyword evidence="4 8" id="KW-0812">Transmembrane</keyword>
<comment type="function">
    <text evidence="8">Subunit of the oligosaccharyl transferase (OST) complex that catalyzes the initial transfer of a defined glycan (Glc(3)Man(9)GlcNAc(2) in eukaryotes) from the lipid carrier dolichol-pyrophosphate to an asparagine residue within an Asn-X-Ser/Thr consensus motif in nascent polypeptide chains, the first step in protein N-glycosylation. N-glycosylation occurs cotranslationally and the complex associates with the Sec61 complex at the channel-forming translocon complex that mediates protein translocation across the endoplasmic reticulum (ER).</text>
</comment>
<dbReference type="InterPro" id="IPR055457">
    <property type="entry name" value="OST48_N"/>
</dbReference>
<organism evidence="11 12">
    <name type="scientific">Aspergillus terreus (strain NIH 2624 / FGSC A1156)</name>
    <dbReference type="NCBI Taxonomy" id="341663"/>
    <lineage>
        <taxon>Eukaryota</taxon>
        <taxon>Fungi</taxon>
        <taxon>Dikarya</taxon>
        <taxon>Ascomycota</taxon>
        <taxon>Pezizomycotina</taxon>
        <taxon>Eurotiomycetes</taxon>
        <taxon>Eurotiomycetidae</taxon>
        <taxon>Eurotiales</taxon>
        <taxon>Aspergillaceae</taxon>
        <taxon>Aspergillus</taxon>
        <taxon>Aspergillus subgen. Circumdati</taxon>
    </lineage>
</organism>
<name>Q0CIB4_ASPTN</name>
<dbReference type="HOGENOM" id="CLU_031804_1_0_1"/>
<dbReference type="PANTHER" id="PTHR10830">
    <property type="entry name" value="DOLICHYL-DIPHOSPHOOLIGOSACCHARIDE--PROTEIN GLYCOSYLTRANSFERASE 48 KDA SUBUNIT"/>
    <property type="match status" value="1"/>
</dbReference>
<dbReference type="GO" id="GO:0008250">
    <property type="term" value="C:oligosaccharyltransferase complex"/>
    <property type="evidence" value="ECO:0007669"/>
    <property type="project" value="TreeGrafter"/>
</dbReference>
<feature type="transmembrane region" description="Helical" evidence="8">
    <location>
        <begin position="425"/>
        <end position="447"/>
    </location>
</feature>
<comment type="similarity">
    <text evidence="3 8">Belongs to the DDOST 48 kDa subunit family.</text>
</comment>
<dbReference type="VEuPathDB" id="FungiDB:ATEG_06570"/>
<evidence type="ECO:0000256" key="6">
    <source>
        <dbReference type="ARBA" id="ARBA00022989"/>
    </source>
</evidence>
<evidence type="ECO:0000259" key="9">
    <source>
        <dbReference type="Pfam" id="PF03345"/>
    </source>
</evidence>
<dbReference type="GO" id="GO:0018279">
    <property type="term" value="P:protein N-linked glycosylation via asparagine"/>
    <property type="evidence" value="ECO:0007669"/>
    <property type="project" value="UniProtKB-UniRule"/>
</dbReference>
<reference evidence="12" key="1">
    <citation type="submission" date="2005-09" db="EMBL/GenBank/DDBJ databases">
        <title>Annotation of the Aspergillus terreus NIH2624 genome.</title>
        <authorList>
            <person name="Birren B.W."/>
            <person name="Lander E.S."/>
            <person name="Galagan J.E."/>
            <person name="Nusbaum C."/>
            <person name="Devon K."/>
            <person name="Henn M."/>
            <person name="Ma L.-J."/>
            <person name="Jaffe D.B."/>
            <person name="Butler J."/>
            <person name="Alvarez P."/>
            <person name="Gnerre S."/>
            <person name="Grabherr M."/>
            <person name="Kleber M."/>
            <person name="Mauceli E.W."/>
            <person name="Brockman W."/>
            <person name="Rounsley S."/>
            <person name="Young S.K."/>
            <person name="LaButti K."/>
            <person name="Pushparaj V."/>
            <person name="DeCaprio D."/>
            <person name="Crawford M."/>
            <person name="Koehrsen M."/>
            <person name="Engels R."/>
            <person name="Montgomery P."/>
            <person name="Pearson M."/>
            <person name="Howarth C."/>
            <person name="Larson L."/>
            <person name="Luoma S."/>
            <person name="White J."/>
            <person name="Alvarado L."/>
            <person name="Kodira C.D."/>
            <person name="Zeng Q."/>
            <person name="Oleary S."/>
            <person name="Yandava C."/>
            <person name="Denning D.W."/>
            <person name="Nierman W.C."/>
            <person name="Milne T."/>
            <person name="Madden K."/>
        </authorList>
    </citation>
    <scope>NUCLEOTIDE SEQUENCE [LARGE SCALE GENOMIC DNA]</scope>
    <source>
        <strain evidence="12">NIH 2624 / FGSC A1156</strain>
    </source>
</reference>
<dbReference type="InterPro" id="IPR055459">
    <property type="entry name" value="OST48_MD"/>
</dbReference>
<evidence type="ECO:0000259" key="10">
    <source>
        <dbReference type="Pfam" id="PF23358"/>
    </source>
</evidence>
<dbReference type="InterPro" id="IPR005013">
    <property type="entry name" value="DDOST_48_kDa_subunit"/>
</dbReference>
<feature type="chain" id="PRO_5005142432" description="Dolichyl-diphosphooligosaccharide--protein glycosyltransferase subunit WBP1" evidence="8">
    <location>
        <begin position="19"/>
        <end position="593"/>
    </location>
</feature>
<dbReference type="OrthoDB" id="29105at2759"/>
<comment type="subcellular location">
    <subcellularLocation>
        <location evidence="8">Endoplasmic reticulum membrane</location>
        <topology evidence="8">Single-pass type I membrane protein</topology>
    </subcellularLocation>
    <subcellularLocation>
        <location evidence="1">Membrane</location>
        <topology evidence="1">Single-pass type I membrane protein</topology>
    </subcellularLocation>
</comment>
<evidence type="ECO:0000256" key="8">
    <source>
        <dbReference type="RuleBase" id="RU361142"/>
    </source>
</evidence>
<evidence type="ECO:0000256" key="1">
    <source>
        <dbReference type="ARBA" id="ARBA00004479"/>
    </source>
</evidence>
<feature type="domain" description="OST48 N-terminal" evidence="9">
    <location>
        <begin position="25"/>
        <end position="282"/>
    </location>
</feature>
<dbReference type="GeneID" id="4321958"/>
<evidence type="ECO:0000313" key="11">
    <source>
        <dbReference type="EMBL" id="EAU33114.1"/>
    </source>
</evidence>
<evidence type="ECO:0000313" key="12">
    <source>
        <dbReference type="Proteomes" id="UP000007963"/>
    </source>
</evidence>
<protein>
    <recommendedName>
        <fullName evidence="8">Dolichyl-diphosphooligosaccharide--protein glycosyltransferase subunit WBP1</fullName>
        <shortName evidence="8">Oligosaccharyl transferase subunit WBP1</shortName>
    </recommendedName>
</protein>
<dbReference type="AlphaFoldDB" id="Q0CIB4"/>
<keyword evidence="5 8" id="KW-0256">Endoplasmic reticulum</keyword>
<dbReference type="Proteomes" id="UP000007963">
    <property type="component" value="Unassembled WGS sequence"/>
</dbReference>
<keyword evidence="6 8" id="KW-1133">Transmembrane helix</keyword>
<evidence type="ECO:0000256" key="3">
    <source>
        <dbReference type="ARBA" id="ARBA00008743"/>
    </source>
</evidence>
<dbReference type="eggNOG" id="KOG2754">
    <property type="taxonomic scope" value="Eukaryota"/>
</dbReference>
<dbReference type="UniPathway" id="UPA00378"/>
<dbReference type="OMA" id="AHDEYPR"/>
<dbReference type="STRING" id="341663.Q0CIB4"/>
<dbReference type="PANTHER" id="PTHR10830:SF0">
    <property type="entry name" value="DOLICHYL-DIPHOSPHOOLIGOSACCHARIDE--PROTEIN GLYCOSYLTRANSFERASE 48 KDA SUBUNIT"/>
    <property type="match status" value="1"/>
</dbReference>
<dbReference type="Pfam" id="PF23358">
    <property type="entry name" value="OST48_MD"/>
    <property type="match status" value="1"/>
</dbReference>